<dbReference type="AlphaFoldDB" id="W0VAN8"/>
<dbReference type="Proteomes" id="UP000027604">
    <property type="component" value="Chromosome I"/>
</dbReference>
<dbReference type="STRING" id="1349767.GJA_4055"/>
<dbReference type="KEGG" id="jag:GJA_4055"/>
<accession>W0VAN8</accession>
<evidence type="ECO:0000313" key="1">
    <source>
        <dbReference type="EMBL" id="CDG84665.1"/>
    </source>
</evidence>
<gene>
    <name evidence="1" type="ORF">GJA_4055</name>
</gene>
<organism evidence="1 2">
    <name type="scientific">Janthinobacterium agaricidamnosum NBRC 102515 = DSM 9628</name>
    <dbReference type="NCBI Taxonomy" id="1349767"/>
    <lineage>
        <taxon>Bacteria</taxon>
        <taxon>Pseudomonadati</taxon>
        <taxon>Pseudomonadota</taxon>
        <taxon>Betaproteobacteria</taxon>
        <taxon>Burkholderiales</taxon>
        <taxon>Oxalobacteraceae</taxon>
        <taxon>Janthinobacterium</taxon>
    </lineage>
</organism>
<name>W0VAN8_9BURK</name>
<dbReference type="OrthoDB" id="8707964at2"/>
<sequence>MKRLPWILLFLTLALVAWLALAIVHAENQRNALYNKACPDHSDAQCLALVESRAHWWNHLAYALTHLRP</sequence>
<reference evidence="1 2" key="1">
    <citation type="journal article" date="2015" name="Genome Announc.">
        <title>Genome Sequence of Mushroom Soft-Rot Pathogen Janthinobacterium agaricidamnosum.</title>
        <authorList>
            <person name="Graupner K."/>
            <person name="Lackner G."/>
            <person name="Hertweck C."/>
        </authorList>
    </citation>
    <scope>NUCLEOTIDE SEQUENCE [LARGE SCALE GENOMIC DNA]</scope>
    <source>
        <strain evidence="2">NBRC 102515 / DSM 9628</strain>
    </source>
</reference>
<dbReference type="PATRIC" id="fig|1349767.4.peg.633"/>
<dbReference type="HOGENOM" id="CLU_2770366_0_0_4"/>
<protein>
    <submittedName>
        <fullName evidence="1">Uncharacterized protein</fullName>
    </submittedName>
</protein>
<dbReference type="EMBL" id="HG322949">
    <property type="protein sequence ID" value="CDG84665.1"/>
    <property type="molecule type" value="Genomic_DNA"/>
</dbReference>
<proteinExistence type="predicted"/>
<keyword evidence="2" id="KW-1185">Reference proteome</keyword>
<evidence type="ECO:0000313" key="2">
    <source>
        <dbReference type="Proteomes" id="UP000027604"/>
    </source>
</evidence>
<dbReference type="RefSeq" id="WP_038495242.1">
    <property type="nucleotide sequence ID" value="NZ_BCTH01000015.1"/>
</dbReference>